<dbReference type="InterPro" id="IPR023393">
    <property type="entry name" value="START-like_dom_sf"/>
</dbReference>
<reference evidence="1 2" key="1">
    <citation type="submission" date="2013-02" db="EMBL/GenBank/DDBJ databases">
        <title>Whole genome shotgun sequence of Gordonia paraffinivorans NBRC 108238.</title>
        <authorList>
            <person name="Isaki-Nakamura S."/>
            <person name="Hosoyama A."/>
            <person name="Tsuchikane K."/>
            <person name="Ando Y."/>
            <person name="Baba S."/>
            <person name="Ohji S."/>
            <person name="Hamada M."/>
            <person name="Tamura T."/>
            <person name="Yamazoe A."/>
            <person name="Yamazaki S."/>
            <person name="Fujita N."/>
        </authorList>
    </citation>
    <scope>NUCLEOTIDE SEQUENCE [LARGE SCALE GENOMIC DNA]</scope>
    <source>
        <strain evidence="1 2">NBRC 108238</strain>
    </source>
</reference>
<protein>
    <recommendedName>
        <fullName evidence="3">Dimethyladenosine transferase</fullName>
    </recommendedName>
</protein>
<dbReference type="InterPro" id="IPR019587">
    <property type="entry name" value="Polyketide_cyclase/dehydratase"/>
</dbReference>
<dbReference type="SUPFAM" id="SSF55961">
    <property type="entry name" value="Bet v1-like"/>
    <property type="match status" value="1"/>
</dbReference>
<dbReference type="EMBL" id="BAOQ01000033">
    <property type="protein sequence ID" value="GAC85285.1"/>
    <property type="molecule type" value="Genomic_DNA"/>
</dbReference>
<dbReference type="Proteomes" id="UP000035021">
    <property type="component" value="Unassembled WGS sequence"/>
</dbReference>
<organism evidence="1 2">
    <name type="scientific">Gordonia paraffinivorans NBRC 108238</name>
    <dbReference type="NCBI Taxonomy" id="1223543"/>
    <lineage>
        <taxon>Bacteria</taxon>
        <taxon>Bacillati</taxon>
        <taxon>Actinomycetota</taxon>
        <taxon>Actinomycetes</taxon>
        <taxon>Mycobacteriales</taxon>
        <taxon>Gordoniaceae</taxon>
        <taxon>Gordonia</taxon>
    </lineage>
</organism>
<dbReference type="RefSeq" id="WP_006901507.1">
    <property type="nucleotide sequence ID" value="NZ_BAOQ01000033.1"/>
</dbReference>
<dbReference type="Gene3D" id="3.30.530.20">
    <property type="match status" value="1"/>
</dbReference>
<gene>
    <name evidence="1" type="ORF">GP2_033_00180</name>
</gene>
<evidence type="ECO:0008006" key="3">
    <source>
        <dbReference type="Google" id="ProtNLM"/>
    </source>
</evidence>
<proteinExistence type="predicted"/>
<accession>A0ABQ0IP45</accession>
<dbReference type="Pfam" id="PF10604">
    <property type="entry name" value="Polyketide_cyc2"/>
    <property type="match status" value="1"/>
</dbReference>
<name>A0ABQ0IP45_9ACTN</name>
<comment type="caution">
    <text evidence="1">The sequence shown here is derived from an EMBL/GenBank/DDBJ whole genome shotgun (WGS) entry which is preliminary data.</text>
</comment>
<keyword evidence="2" id="KW-1185">Reference proteome</keyword>
<sequence>MASVTVTAVDTGPRRVSRRVVVNAPAAEIFALVADPHRHPELDGSGTVREAPVKGPEKLTDGARFTVRMKQFGVPYTITSTATEVRDGEVVEWKHPFGHRWRWELEALSPTTTAVTETFDYSTLAFPKAMELIGYDKKNGKGIEETLRSLARRFEGA</sequence>
<evidence type="ECO:0000313" key="1">
    <source>
        <dbReference type="EMBL" id="GAC85285.1"/>
    </source>
</evidence>
<evidence type="ECO:0000313" key="2">
    <source>
        <dbReference type="Proteomes" id="UP000035021"/>
    </source>
</evidence>